<dbReference type="EC" id="5.3.1.1" evidence="3"/>
<sequence length="241" mass="25929">MHKTVEEGRAFGRHLIRRLSEAGDQPPTLVVCPTLPGLWPLAREFAGTPVGVGAQNLDLGREGALTGAVSGYLLREAGAQFVIIGHSERRQVFHETDDVIGQKVAQAYQSRLRPILCVGESAQEYRQGSTLSVVERQLQALAPYVDDKMMQTLIVAYEPVWAIGTGEVPEPGQANHVAAAIREVLDRMAPGSGENVPILYGGSVNAKNIRPFMGEKDIDGALVGGASLQVEEFLAMARNSC</sequence>
<dbReference type="Proteomes" id="UP000325292">
    <property type="component" value="Chromosome"/>
</dbReference>
<dbReference type="EMBL" id="CP019454">
    <property type="protein sequence ID" value="AUW93033.1"/>
    <property type="molecule type" value="Genomic_DNA"/>
</dbReference>
<evidence type="ECO:0000313" key="5">
    <source>
        <dbReference type="Proteomes" id="UP000325292"/>
    </source>
</evidence>
<dbReference type="InterPro" id="IPR020861">
    <property type="entry name" value="Triosephosphate_isomerase_AS"/>
</dbReference>
<dbReference type="SUPFAM" id="SSF51351">
    <property type="entry name" value="Triosephosphate isomerase (TIM)"/>
    <property type="match status" value="1"/>
</dbReference>
<dbReference type="CDD" id="cd00311">
    <property type="entry name" value="TIM"/>
    <property type="match status" value="1"/>
</dbReference>
<keyword evidence="2 3" id="KW-0413">Isomerase</keyword>
<dbReference type="PANTHER" id="PTHR21139:SF42">
    <property type="entry name" value="TRIOSEPHOSPHATE ISOMERASE"/>
    <property type="match status" value="1"/>
</dbReference>
<dbReference type="InterPro" id="IPR000652">
    <property type="entry name" value="Triosephosphate_isomerase"/>
</dbReference>
<dbReference type="NCBIfam" id="TIGR00419">
    <property type="entry name" value="tim"/>
    <property type="match status" value="1"/>
</dbReference>
<dbReference type="Pfam" id="PF00121">
    <property type="entry name" value="TIM"/>
    <property type="match status" value="1"/>
</dbReference>
<proteinExistence type="inferred from homology"/>
<keyword evidence="3" id="KW-0324">Glycolysis</keyword>
<keyword evidence="3" id="KW-0312">Gluconeogenesis</keyword>
<keyword evidence="3" id="KW-0963">Cytoplasm</keyword>
<dbReference type="GO" id="GO:0016853">
    <property type="term" value="F:isomerase activity"/>
    <property type="evidence" value="ECO:0007669"/>
    <property type="project" value="UniProtKB-KW"/>
</dbReference>
<keyword evidence="5" id="KW-1185">Reference proteome</keyword>
<evidence type="ECO:0000256" key="1">
    <source>
        <dbReference type="ARBA" id="ARBA00007422"/>
    </source>
</evidence>
<name>A0ABM6RNT7_9FIRM</name>
<organism evidence="4 5">
    <name type="scientific">Sulfobacillus thermotolerans</name>
    <dbReference type="NCBI Taxonomy" id="338644"/>
    <lineage>
        <taxon>Bacteria</taxon>
        <taxon>Bacillati</taxon>
        <taxon>Bacillota</taxon>
        <taxon>Clostridia</taxon>
        <taxon>Eubacteriales</taxon>
        <taxon>Clostridiales Family XVII. Incertae Sedis</taxon>
        <taxon>Sulfobacillus</taxon>
    </lineage>
</organism>
<evidence type="ECO:0000256" key="2">
    <source>
        <dbReference type="ARBA" id="ARBA00023235"/>
    </source>
</evidence>
<evidence type="ECO:0000256" key="3">
    <source>
        <dbReference type="RuleBase" id="RU363013"/>
    </source>
</evidence>
<comment type="catalytic activity">
    <reaction evidence="3">
        <text>D-glyceraldehyde 3-phosphate = dihydroxyacetone phosphate</text>
        <dbReference type="Rhea" id="RHEA:18585"/>
        <dbReference type="ChEBI" id="CHEBI:57642"/>
        <dbReference type="ChEBI" id="CHEBI:59776"/>
        <dbReference type="EC" id="5.3.1.1"/>
    </reaction>
</comment>
<dbReference type="InterPro" id="IPR035990">
    <property type="entry name" value="TIM_sf"/>
</dbReference>
<protein>
    <recommendedName>
        <fullName evidence="3">Triosephosphate isomerase</fullName>
        <ecNumber evidence="3">5.3.1.1</ecNumber>
    </recommendedName>
</protein>
<dbReference type="InterPro" id="IPR013785">
    <property type="entry name" value="Aldolase_TIM"/>
</dbReference>
<comment type="pathway">
    <text evidence="3">Carbohydrate degradation; glycolysis; D-glyceraldehyde 3-phosphate from glycerone phosphate: step 1/1.</text>
</comment>
<comment type="subcellular location">
    <subcellularLocation>
        <location evidence="3">Cytoplasm</location>
    </subcellularLocation>
</comment>
<dbReference type="PROSITE" id="PS51440">
    <property type="entry name" value="TIM_2"/>
    <property type="match status" value="1"/>
</dbReference>
<accession>A0ABM6RNT7</accession>
<gene>
    <name evidence="4" type="ORF">BXT84_02930</name>
</gene>
<comment type="similarity">
    <text evidence="1 3">Belongs to the triosephosphate isomerase family.</text>
</comment>
<evidence type="ECO:0000313" key="4">
    <source>
        <dbReference type="EMBL" id="AUW93033.1"/>
    </source>
</evidence>
<dbReference type="Gene3D" id="3.20.20.70">
    <property type="entry name" value="Aldolase class I"/>
    <property type="match status" value="1"/>
</dbReference>
<dbReference type="PANTHER" id="PTHR21139">
    <property type="entry name" value="TRIOSEPHOSPHATE ISOMERASE"/>
    <property type="match status" value="1"/>
</dbReference>
<dbReference type="PROSITE" id="PS00171">
    <property type="entry name" value="TIM_1"/>
    <property type="match status" value="1"/>
</dbReference>
<reference evidence="4 5" key="1">
    <citation type="journal article" date="2019" name="Sci. Rep.">
        <title>Sulfobacillus thermotolerans: new insights into resistance and metabolic capacities of acidophilic chemolithotrophs.</title>
        <authorList>
            <person name="Panyushkina A.E."/>
            <person name="Babenko V.V."/>
            <person name="Nikitina A.S."/>
            <person name="Selezneva O.V."/>
            <person name="Tsaplina I.A."/>
            <person name="Letarova M.A."/>
            <person name="Kostryukova E.S."/>
            <person name="Letarov A.V."/>
        </authorList>
    </citation>
    <scope>NUCLEOTIDE SEQUENCE [LARGE SCALE GENOMIC DNA]</scope>
    <source>
        <strain evidence="4 5">Kr1</strain>
    </source>
</reference>
<comment type="pathway">
    <text evidence="3">Carbohydrate biosynthesis; gluconeogenesis.</text>
</comment>
<comment type="subunit">
    <text evidence="3">Homodimer.</text>
</comment>